<organism evidence="3 4">
    <name type="scientific">Senna tora</name>
    <dbReference type="NCBI Taxonomy" id="362788"/>
    <lineage>
        <taxon>Eukaryota</taxon>
        <taxon>Viridiplantae</taxon>
        <taxon>Streptophyta</taxon>
        <taxon>Embryophyta</taxon>
        <taxon>Tracheophyta</taxon>
        <taxon>Spermatophyta</taxon>
        <taxon>Magnoliopsida</taxon>
        <taxon>eudicotyledons</taxon>
        <taxon>Gunneridae</taxon>
        <taxon>Pentapetalae</taxon>
        <taxon>rosids</taxon>
        <taxon>fabids</taxon>
        <taxon>Fabales</taxon>
        <taxon>Fabaceae</taxon>
        <taxon>Caesalpinioideae</taxon>
        <taxon>Cassia clade</taxon>
        <taxon>Senna</taxon>
    </lineage>
</organism>
<dbReference type="Gene3D" id="3.80.10.10">
    <property type="entry name" value="Ribonuclease Inhibitor"/>
    <property type="match status" value="1"/>
</dbReference>
<dbReference type="AlphaFoldDB" id="A0A834XIB9"/>
<feature type="domain" description="Disease resistance protein At4g27190-like leucine-rich repeats" evidence="2">
    <location>
        <begin position="186"/>
        <end position="289"/>
    </location>
</feature>
<evidence type="ECO:0000313" key="3">
    <source>
        <dbReference type="EMBL" id="KAF7844985.1"/>
    </source>
</evidence>
<dbReference type="Pfam" id="PF23247">
    <property type="entry name" value="LRR_RPS2"/>
    <property type="match status" value="1"/>
</dbReference>
<dbReference type="InterPro" id="IPR032675">
    <property type="entry name" value="LRR_dom_sf"/>
</dbReference>
<keyword evidence="1" id="KW-0611">Plant defense</keyword>
<evidence type="ECO:0000256" key="1">
    <source>
        <dbReference type="ARBA" id="ARBA00022821"/>
    </source>
</evidence>
<dbReference type="InterPro" id="IPR057135">
    <property type="entry name" value="At4g27190-like_LRR"/>
</dbReference>
<comment type="caution">
    <text evidence="3">The sequence shown here is derived from an EMBL/GenBank/DDBJ whole genome shotgun (WGS) entry which is preliminary data.</text>
</comment>
<evidence type="ECO:0000313" key="4">
    <source>
        <dbReference type="Proteomes" id="UP000634136"/>
    </source>
</evidence>
<proteinExistence type="predicted"/>
<dbReference type="EMBL" id="JAAIUW010000001">
    <property type="protein sequence ID" value="KAF7844985.1"/>
    <property type="molecule type" value="Genomic_DNA"/>
</dbReference>
<evidence type="ECO:0000259" key="2">
    <source>
        <dbReference type="Pfam" id="PF23247"/>
    </source>
</evidence>
<reference evidence="3" key="1">
    <citation type="submission" date="2020-09" db="EMBL/GenBank/DDBJ databases">
        <title>Genome-Enabled Discovery of Anthraquinone Biosynthesis in Senna tora.</title>
        <authorList>
            <person name="Kang S.-H."/>
            <person name="Pandey R.P."/>
            <person name="Lee C.-M."/>
            <person name="Sim J.-S."/>
            <person name="Jeong J.-T."/>
            <person name="Choi B.-S."/>
            <person name="Jung M."/>
            <person name="Ginzburg D."/>
            <person name="Zhao K."/>
            <person name="Won S.Y."/>
            <person name="Oh T.-J."/>
            <person name="Yu Y."/>
            <person name="Kim N.-H."/>
            <person name="Lee O.R."/>
            <person name="Lee T.-H."/>
            <person name="Bashyal P."/>
            <person name="Kim T.-S."/>
            <person name="Lee W.-H."/>
            <person name="Kawkins C."/>
            <person name="Kim C.-K."/>
            <person name="Kim J.S."/>
            <person name="Ahn B.O."/>
            <person name="Rhee S.Y."/>
            <person name="Sohng J.K."/>
        </authorList>
    </citation>
    <scope>NUCLEOTIDE SEQUENCE</scope>
    <source>
        <tissue evidence="3">Leaf</tissue>
    </source>
</reference>
<dbReference type="PANTHER" id="PTHR33463:SF204">
    <property type="entry name" value="NB-ARC DOMAIN-CONTAINING PROTEIN"/>
    <property type="match status" value="1"/>
</dbReference>
<name>A0A834XIB9_9FABA</name>
<keyword evidence="4" id="KW-1185">Reference proteome</keyword>
<dbReference type="Proteomes" id="UP000634136">
    <property type="component" value="Unassembled WGS sequence"/>
</dbReference>
<dbReference type="InterPro" id="IPR050905">
    <property type="entry name" value="Plant_NBS-LRR"/>
</dbReference>
<dbReference type="OrthoDB" id="1436732at2759"/>
<sequence length="331" mass="38349">MKLRCLTKLKSFYPGKHTLECPSLETLDVYLCEALQMFSLDHYDFPHEQALFFIEKVSPNLWELALNDKDAMRILNGHYANIFHSVKMLHLQYFQEASIMFLNDFLERFPNTTTIQLRYCSFETLFLSEGIDHCEGSTQIIKNLWLYQLEQLKHIWNDDSLSDPFVQNLKSLRVVDCSSLTSLAPPSISFKNLTTLEVKDCKGLIYLMKSSTARSLMQLTSLTIENCEMVEEVVMISEGESEEEIKFDRLVKLKLTSLSSFKSFCSGKHTFIFSSLRNLEVKRCPKMQNFSSGVIIAPILKIVEVDNGKKYWTEDLNTTLRKLVMKKVHDE</sequence>
<accession>A0A834XIB9</accession>
<dbReference type="PANTHER" id="PTHR33463">
    <property type="entry name" value="NB-ARC DOMAIN-CONTAINING PROTEIN-RELATED"/>
    <property type="match status" value="1"/>
</dbReference>
<dbReference type="SUPFAM" id="SSF52058">
    <property type="entry name" value="L domain-like"/>
    <property type="match status" value="1"/>
</dbReference>
<gene>
    <name evidence="3" type="ORF">G2W53_001890</name>
</gene>
<protein>
    <submittedName>
        <fullName evidence="3">Putative Rpp4C4</fullName>
    </submittedName>
</protein>